<accession>A0A6J6M8S5</accession>
<reference evidence="1" key="1">
    <citation type="submission" date="2020-05" db="EMBL/GenBank/DDBJ databases">
        <authorList>
            <person name="Chiriac C."/>
            <person name="Salcher M."/>
            <person name="Ghai R."/>
            <person name="Kavagutti S V."/>
        </authorList>
    </citation>
    <scope>NUCLEOTIDE SEQUENCE</scope>
</reference>
<sequence>MGRYRTGMIEILEIPKRALAIYAHPDDPEVSAGGTLARWAQAGSEVWVLVTTLGDKGSDDPATNPIAMVKQRRDETTEAMKVLGLAGSLHLDYPDGEVEDSIELRERIVRHVRELRPDVILCPDPTALFFGDRYINHRDHRITGLAALDAVAPASANPHYFPEHIAQGLAPHSVSQVLCSGTLAPNAWVDVATTIDRKIKAVGCHASQVGEETEWLPEVIRDRAAAAGAEVGVEFAEAFRRLQIS</sequence>
<dbReference type="EMBL" id="CAEZWM010000225">
    <property type="protein sequence ID" value="CAB4670560.1"/>
    <property type="molecule type" value="Genomic_DNA"/>
</dbReference>
<dbReference type="Gene3D" id="3.40.50.10320">
    <property type="entry name" value="LmbE-like"/>
    <property type="match status" value="1"/>
</dbReference>
<protein>
    <submittedName>
        <fullName evidence="1">Unannotated protein</fullName>
    </submittedName>
</protein>
<organism evidence="1">
    <name type="scientific">freshwater metagenome</name>
    <dbReference type="NCBI Taxonomy" id="449393"/>
    <lineage>
        <taxon>unclassified sequences</taxon>
        <taxon>metagenomes</taxon>
        <taxon>ecological metagenomes</taxon>
    </lineage>
</organism>
<dbReference type="InterPro" id="IPR024078">
    <property type="entry name" value="LmbE-like_dom_sf"/>
</dbReference>
<evidence type="ECO:0000313" key="1">
    <source>
        <dbReference type="EMBL" id="CAB4670560.1"/>
    </source>
</evidence>
<dbReference type="GO" id="GO:0016811">
    <property type="term" value="F:hydrolase activity, acting on carbon-nitrogen (but not peptide) bonds, in linear amides"/>
    <property type="evidence" value="ECO:0007669"/>
    <property type="project" value="TreeGrafter"/>
</dbReference>
<dbReference type="PANTHER" id="PTHR12993:SF28">
    <property type="entry name" value="LMBE FAMILY PROTEIN"/>
    <property type="match status" value="1"/>
</dbReference>
<gene>
    <name evidence="1" type="ORF">UFOPK2242_01434</name>
</gene>
<dbReference type="AlphaFoldDB" id="A0A6J6M8S5"/>
<dbReference type="SUPFAM" id="SSF102588">
    <property type="entry name" value="LmbE-like"/>
    <property type="match status" value="1"/>
</dbReference>
<dbReference type="InterPro" id="IPR003737">
    <property type="entry name" value="GlcNAc_PI_deacetylase-related"/>
</dbReference>
<name>A0A6J6M8S5_9ZZZZ</name>
<dbReference type="Pfam" id="PF02585">
    <property type="entry name" value="PIG-L"/>
    <property type="match status" value="1"/>
</dbReference>
<dbReference type="PANTHER" id="PTHR12993">
    <property type="entry name" value="N-ACETYLGLUCOSAMINYL-PHOSPHATIDYLINOSITOL DE-N-ACETYLASE-RELATED"/>
    <property type="match status" value="1"/>
</dbReference>
<proteinExistence type="predicted"/>